<reference evidence="3" key="1">
    <citation type="submission" date="2023-07" db="EMBL/GenBank/DDBJ databases">
        <authorList>
            <person name="Stuckert A."/>
        </authorList>
    </citation>
    <scope>NUCLEOTIDE SEQUENCE</scope>
</reference>
<dbReference type="Gene3D" id="2.20.80.10">
    <property type="entry name" value="Lipovitellin-phosvitin complex, chain A, domain 4"/>
    <property type="match status" value="1"/>
</dbReference>
<accession>A0ABN9LEM1</accession>
<comment type="caution">
    <text evidence="3">The sequence shown here is derived from an EMBL/GenBank/DDBJ whole genome shotgun (WGS) entry which is preliminary data.</text>
</comment>
<evidence type="ECO:0008006" key="5">
    <source>
        <dbReference type="Google" id="ProtNLM"/>
    </source>
</evidence>
<evidence type="ECO:0000256" key="2">
    <source>
        <dbReference type="SAM" id="MobiDB-lite"/>
    </source>
</evidence>
<evidence type="ECO:0000313" key="3">
    <source>
        <dbReference type="EMBL" id="CAJ0938845.1"/>
    </source>
</evidence>
<evidence type="ECO:0000256" key="1">
    <source>
        <dbReference type="ARBA" id="ARBA00022761"/>
    </source>
</evidence>
<dbReference type="InterPro" id="IPR015819">
    <property type="entry name" value="Lipid_transp_b-sht_shell"/>
</dbReference>
<feature type="compositionally biased region" description="Low complexity" evidence="2">
    <location>
        <begin position="233"/>
        <end position="249"/>
    </location>
</feature>
<dbReference type="PANTHER" id="PTHR23345:SF15">
    <property type="entry name" value="VITELLOGENIN 1-RELATED"/>
    <property type="match status" value="1"/>
</dbReference>
<keyword evidence="4" id="KW-1185">Reference proteome</keyword>
<evidence type="ECO:0000313" key="4">
    <source>
        <dbReference type="Proteomes" id="UP001176940"/>
    </source>
</evidence>
<dbReference type="InterPro" id="IPR050733">
    <property type="entry name" value="Vitellogenin/Apolipophorin"/>
</dbReference>
<dbReference type="Proteomes" id="UP001176940">
    <property type="component" value="Unassembled WGS sequence"/>
</dbReference>
<feature type="region of interest" description="Disordered" evidence="2">
    <location>
        <begin position="228"/>
        <end position="341"/>
    </location>
</feature>
<protein>
    <recommendedName>
        <fullName evidence="5">Vitellogenin</fullName>
    </recommendedName>
</protein>
<dbReference type="PANTHER" id="PTHR23345">
    <property type="entry name" value="VITELLOGENIN-RELATED"/>
    <property type="match status" value="1"/>
</dbReference>
<name>A0ABN9LEM1_9NEOB</name>
<keyword evidence="1" id="KW-0758">Storage protein</keyword>
<feature type="compositionally biased region" description="Basic residues" evidence="2">
    <location>
        <begin position="267"/>
        <end position="298"/>
    </location>
</feature>
<sequence>MELRTQLSIDLPGNVEAAVNVDQNHFKVEYIPIQQVNEVLSIRSKAFAVTRNAEDLAAARMTPIVAAGTEPNVLKQTFNPRALSAEDAPRNEGKFSAEVLDKENAYWSDQPHRRADSRDFSTCARTSHFGFQVCLEKNSSTAAYARNCPLYHVIGEHSLKLMFKPAHADASVEKIQIEFQAGPGVAVKMVRSVNVRRTDGETSEMENPMGHVALSKLKKILGSSDETWKESESWNSTSDNSSGNTTTFSMDSSPSAKSGHELNHEKTQKRHAKHKQPKKHQSKLHHKGQHKSQKPHRHHETDEIHDHKRSSEKRKGDGGPLQVLDRRATKACQEATWASGT</sequence>
<dbReference type="SUPFAM" id="SSF56968">
    <property type="entry name" value="Lipovitellin-phosvitin complex, beta-sheet shell regions"/>
    <property type="match status" value="1"/>
</dbReference>
<gene>
    <name evidence="3" type="ORF">RIMI_LOCUS7842050</name>
</gene>
<proteinExistence type="predicted"/>
<organism evidence="3 4">
    <name type="scientific">Ranitomeya imitator</name>
    <name type="common">mimic poison frog</name>
    <dbReference type="NCBI Taxonomy" id="111125"/>
    <lineage>
        <taxon>Eukaryota</taxon>
        <taxon>Metazoa</taxon>
        <taxon>Chordata</taxon>
        <taxon>Craniata</taxon>
        <taxon>Vertebrata</taxon>
        <taxon>Euteleostomi</taxon>
        <taxon>Amphibia</taxon>
        <taxon>Batrachia</taxon>
        <taxon>Anura</taxon>
        <taxon>Neobatrachia</taxon>
        <taxon>Hyloidea</taxon>
        <taxon>Dendrobatidae</taxon>
        <taxon>Dendrobatinae</taxon>
        <taxon>Ranitomeya</taxon>
    </lineage>
</organism>
<dbReference type="EMBL" id="CAUEEQ010015121">
    <property type="protein sequence ID" value="CAJ0938845.1"/>
    <property type="molecule type" value="Genomic_DNA"/>
</dbReference>